<dbReference type="GO" id="GO:0045454">
    <property type="term" value="P:cell redox homeostasis"/>
    <property type="evidence" value="ECO:0007669"/>
    <property type="project" value="TreeGrafter"/>
</dbReference>
<dbReference type="KEGG" id="kak:Kalk_09990"/>
<dbReference type="SUPFAM" id="SSF52833">
    <property type="entry name" value="Thioredoxin-like"/>
    <property type="match status" value="1"/>
</dbReference>
<dbReference type="PANTHER" id="PTHR34386:SF1">
    <property type="entry name" value="GLUTAREDOXIN-LIKE PROTEIN NRDH"/>
    <property type="match status" value="1"/>
</dbReference>
<dbReference type="InterPro" id="IPR025392">
    <property type="entry name" value="DUF4124"/>
</dbReference>
<dbReference type="CDD" id="cd02976">
    <property type="entry name" value="NrdH"/>
    <property type="match status" value="1"/>
</dbReference>
<dbReference type="EMBL" id="CP022684">
    <property type="protein sequence ID" value="AUM12726.1"/>
    <property type="molecule type" value="Genomic_DNA"/>
</dbReference>
<evidence type="ECO:0000259" key="2">
    <source>
        <dbReference type="Pfam" id="PF13511"/>
    </source>
</evidence>
<evidence type="ECO:0000313" key="4">
    <source>
        <dbReference type="Proteomes" id="UP000235116"/>
    </source>
</evidence>
<dbReference type="InterPro" id="IPR051548">
    <property type="entry name" value="Grx-like_ET"/>
</dbReference>
<gene>
    <name evidence="3" type="ORF">Kalk_09990</name>
</gene>
<sequence>MKQLVYILILVPLFSFAEIYKWKDASGRVHYGDSPGSKENAEQIVLDDDSYEHVTYDDGTAYDRGSTQRVVMYSTSWCGYCKKARKYFQQEKIHYVEYDIEKDERARRLYDMIGGKGVPVILVGKKRLNGFSVAGFERIFN</sequence>
<accession>A0A2K9LK40</accession>
<keyword evidence="4" id="KW-1185">Reference proteome</keyword>
<feature type="domain" description="Glutaredoxin" evidence="1">
    <location>
        <begin position="70"/>
        <end position="126"/>
    </location>
</feature>
<dbReference type="AlphaFoldDB" id="A0A2K9LK40"/>
<dbReference type="PROSITE" id="PS51354">
    <property type="entry name" value="GLUTAREDOXIN_2"/>
    <property type="match status" value="1"/>
</dbReference>
<dbReference type="GO" id="GO:0009055">
    <property type="term" value="F:electron transfer activity"/>
    <property type="evidence" value="ECO:0007669"/>
    <property type="project" value="TreeGrafter"/>
</dbReference>
<evidence type="ECO:0000313" key="3">
    <source>
        <dbReference type="EMBL" id="AUM12726.1"/>
    </source>
</evidence>
<dbReference type="Proteomes" id="UP000235116">
    <property type="component" value="Chromosome"/>
</dbReference>
<dbReference type="RefSeq" id="WP_101894111.1">
    <property type="nucleotide sequence ID" value="NZ_CP022684.1"/>
</dbReference>
<dbReference type="Pfam" id="PF00462">
    <property type="entry name" value="Glutaredoxin"/>
    <property type="match status" value="1"/>
</dbReference>
<dbReference type="Pfam" id="PF13511">
    <property type="entry name" value="DUF4124"/>
    <property type="match status" value="1"/>
</dbReference>
<protein>
    <submittedName>
        <fullName evidence="3">Glutaredoxin family protein</fullName>
    </submittedName>
</protein>
<dbReference type="PANTHER" id="PTHR34386">
    <property type="entry name" value="GLUTAREDOXIN"/>
    <property type="match status" value="1"/>
</dbReference>
<evidence type="ECO:0000259" key="1">
    <source>
        <dbReference type="Pfam" id="PF00462"/>
    </source>
</evidence>
<dbReference type="InterPro" id="IPR036249">
    <property type="entry name" value="Thioredoxin-like_sf"/>
</dbReference>
<reference evidence="4" key="1">
    <citation type="submission" date="2017-08" db="EMBL/GenBank/DDBJ databases">
        <title>Direct submision.</title>
        <authorList>
            <person name="Kim S.-J."/>
            <person name="Rhee S.-K."/>
        </authorList>
    </citation>
    <scope>NUCLEOTIDE SEQUENCE [LARGE SCALE GENOMIC DNA]</scope>
    <source>
        <strain evidence="4">GI5</strain>
    </source>
</reference>
<proteinExistence type="predicted"/>
<dbReference type="OrthoDB" id="8991911at2"/>
<dbReference type="InterPro" id="IPR002109">
    <property type="entry name" value="Glutaredoxin"/>
</dbReference>
<organism evidence="3 4">
    <name type="scientific">Ketobacter alkanivorans</name>
    <dbReference type="NCBI Taxonomy" id="1917421"/>
    <lineage>
        <taxon>Bacteria</taxon>
        <taxon>Pseudomonadati</taxon>
        <taxon>Pseudomonadota</taxon>
        <taxon>Gammaproteobacteria</taxon>
        <taxon>Pseudomonadales</taxon>
        <taxon>Ketobacteraceae</taxon>
        <taxon>Ketobacter</taxon>
    </lineage>
</organism>
<dbReference type="Gene3D" id="3.40.30.10">
    <property type="entry name" value="Glutaredoxin"/>
    <property type="match status" value="1"/>
</dbReference>
<feature type="domain" description="DUF4124" evidence="2">
    <location>
        <begin position="8"/>
        <end position="47"/>
    </location>
</feature>
<name>A0A2K9LK40_9GAMM</name>